<dbReference type="EMBL" id="JAEFBK010000001">
    <property type="protein sequence ID" value="KAG7645132.1"/>
    <property type="molecule type" value="Genomic_DNA"/>
</dbReference>
<organism evidence="1 2">
    <name type="scientific">Arabidopsis thaliana x Arabidopsis arenosa</name>
    <dbReference type="NCBI Taxonomy" id="1240361"/>
    <lineage>
        <taxon>Eukaryota</taxon>
        <taxon>Viridiplantae</taxon>
        <taxon>Streptophyta</taxon>
        <taxon>Embryophyta</taxon>
        <taxon>Tracheophyta</taxon>
        <taxon>Spermatophyta</taxon>
        <taxon>Magnoliopsida</taxon>
        <taxon>eudicotyledons</taxon>
        <taxon>Gunneridae</taxon>
        <taxon>Pentapetalae</taxon>
        <taxon>rosids</taxon>
        <taxon>malvids</taxon>
        <taxon>Brassicales</taxon>
        <taxon>Brassicaceae</taxon>
        <taxon>Camelineae</taxon>
        <taxon>Arabidopsis</taxon>
    </lineage>
</organism>
<keyword evidence="2" id="KW-1185">Reference proteome</keyword>
<protein>
    <submittedName>
        <fullName evidence="1">Uncharacterized protein</fullName>
    </submittedName>
</protein>
<accession>A0A8T2G901</accession>
<reference evidence="1 2" key="1">
    <citation type="submission" date="2020-12" db="EMBL/GenBank/DDBJ databases">
        <title>Concerted genomic and epigenomic changes stabilize Arabidopsis allopolyploids.</title>
        <authorList>
            <person name="Chen Z."/>
        </authorList>
    </citation>
    <scope>NUCLEOTIDE SEQUENCE [LARGE SCALE GENOMIC DNA]</scope>
    <source>
        <strain evidence="1">Allo738</strain>
        <tissue evidence="1">Leaf</tissue>
    </source>
</reference>
<evidence type="ECO:0000313" key="2">
    <source>
        <dbReference type="Proteomes" id="UP000694240"/>
    </source>
</evidence>
<proteinExistence type="predicted"/>
<gene>
    <name evidence="1" type="ORF">ISN45_At01g004340</name>
</gene>
<name>A0A8T2G901_9BRAS</name>
<evidence type="ECO:0000313" key="1">
    <source>
        <dbReference type="EMBL" id="KAG7645132.1"/>
    </source>
</evidence>
<dbReference type="AlphaFoldDB" id="A0A8T2G901"/>
<dbReference type="Proteomes" id="UP000694240">
    <property type="component" value="Chromosome 1"/>
</dbReference>
<comment type="caution">
    <text evidence="1">The sequence shown here is derived from an EMBL/GenBank/DDBJ whole genome shotgun (WGS) entry which is preliminary data.</text>
</comment>
<sequence>MVKPRWTADVRNIETCKWNKWSIVVNVILVNIRIKLTVIRGQKTNKASVWKKKKKESVERKSKSRGFIFCLLSRSQLWMFHPTWNLEGVLQYFLFKFTINGTCLLHPRFATCFPSRSLHHTSVD</sequence>